<feature type="compositionally biased region" description="Low complexity" evidence="6">
    <location>
        <begin position="382"/>
        <end position="394"/>
    </location>
</feature>
<dbReference type="AlphaFoldDB" id="A0A537JLK7"/>
<evidence type="ECO:0000256" key="4">
    <source>
        <dbReference type="ARBA" id="ARBA00022679"/>
    </source>
</evidence>
<dbReference type="InterPro" id="IPR037069">
    <property type="entry name" value="AcylCoA_DH/ox_N_sf"/>
</dbReference>
<comment type="similarity">
    <text evidence="2">Belongs to the acyl-CoA dehydrogenase family.</text>
</comment>
<evidence type="ECO:0000256" key="2">
    <source>
        <dbReference type="ARBA" id="ARBA00009347"/>
    </source>
</evidence>
<sequence length="790" mass="85389">MSHALPLAGVRVLDFTRNVAGPFATMILGDLGADVVKIEPPSGGDDAREWGPPFWGGETPTFLALNRNKRSVALDIKAPGARAVLDRLAAASDIVVESSRPHVMDRLGYGYEWASGVNRAVIYGSITPYGDRGPLQDRPGYDPLMQAYGGLMSVTGEPGRPPVRAGTSLIDMGTGMWAAIALMGALAQRRATGAGQRIVTSLYETALMWMTYHLAAYWASGIPPRRVGSGTPMIVRATQRRAGAARVDQRCAIPSKRGPGAAPGGAPRAHRRAHAGTGDLRAGRSAGCGRRAGEPHPVGGRRRGRPPGARPRHLPDRHAPDDSHVDVRRAAVPARGRSAAAAPPPPDARGAHPRGPGRAGLSASGGRGAPRLRGGGGDGPRAGRTPGRRVTAASRRGRRIEEAAMEFGLTERQEQIRGEVRALCRRFPSEYWRRLDAERRYPDEFVRAMTDAGWLAVLIPREYGGGGLGTLEAGLILEEINRSGGNAQPCHAQIYIMGALLHHAGDDHKRRYLPAIATGELRLQAFAVTEPDAGTDTTRISTFAERRGDRYVVHGRKIFISRVQHSDLMLLLARTTPLDRVKTRSHGLSLFLVDLRTAGDRLRVTPIKTMLNNETNELVFDGLEIPAENRIGEEGLGFSYILSGMNAERVLIASECIGDGAYFIEHATRRATDRVVFERPIGQNQGVQFPIARAYMALEAARLMRDKAATLFDRDAPCGAEANMAKYLASEAAWDAANVAMTTFGGYGMAVEYDIERKFRESRLHLVAPVSNNLVLSFVGQHVLGLPRSF</sequence>
<feature type="domain" description="Acyl-CoA oxidase/dehydrogenase middle" evidence="8">
    <location>
        <begin position="525"/>
        <end position="621"/>
    </location>
</feature>
<dbReference type="Gene3D" id="2.40.110.10">
    <property type="entry name" value="Butyryl-CoA Dehydrogenase, subunit A, domain 2"/>
    <property type="match status" value="1"/>
</dbReference>
<keyword evidence="3" id="KW-0285">Flavoprotein</keyword>
<dbReference type="PANTHER" id="PTHR48207:SF3">
    <property type="entry name" value="SUCCINATE--HYDROXYMETHYLGLUTARATE COA-TRANSFERASE"/>
    <property type="match status" value="1"/>
</dbReference>
<dbReference type="InterPro" id="IPR009075">
    <property type="entry name" value="AcylCo_DH/oxidase_C"/>
</dbReference>
<comment type="caution">
    <text evidence="10">The sequence shown here is derived from an EMBL/GenBank/DDBJ whole genome shotgun (WGS) entry which is preliminary data.</text>
</comment>
<dbReference type="SUPFAM" id="SSF56645">
    <property type="entry name" value="Acyl-CoA dehydrogenase NM domain-like"/>
    <property type="match status" value="1"/>
</dbReference>
<accession>A0A537JLK7</accession>
<dbReference type="Proteomes" id="UP000320048">
    <property type="component" value="Unassembled WGS sequence"/>
</dbReference>
<dbReference type="InterPro" id="IPR009100">
    <property type="entry name" value="AcylCoA_DH/oxidase_NM_dom_sf"/>
</dbReference>
<comment type="cofactor">
    <cofactor evidence="1">
        <name>FAD</name>
        <dbReference type="ChEBI" id="CHEBI:57692"/>
    </cofactor>
</comment>
<feature type="compositionally biased region" description="Basic and acidic residues" evidence="6">
    <location>
        <begin position="313"/>
        <end position="329"/>
    </location>
</feature>
<gene>
    <name evidence="10" type="ORF">E6H04_01725</name>
</gene>
<dbReference type="InterPro" id="IPR013786">
    <property type="entry name" value="AcylCoA_DH/ox_N"/>
</dbReference>
<dbReference type="InterPro" id="IPR046373">
    <property type="entry name" value="Acyl-CoA_Oxase/DH_mid-dom_sf"/>
</dbReference>
<dbReference type="PANTHER" id="PTHR48207">
    <property type="entry name" value="SUCCINATE--HYDROXYMETHYLGLUTARATE COA-TRANSFERASE"/>
    <property type="match status" value="1"/>
</dbReference>
<keyword evidence="4" id="KW-0808">Transferase</keyword>
<dbReference type="Pfam" id="PF02771">
    <property type="entry name" value="Acyl-CoA_dh_N"/>
    <property type="match status" value="1"/>
</dbReference>
<keyword evidence="5" id="KW-0274">FAD</keyword>
<dbReference type="CDD" id="cd00567">
    <property type="entry name" value="ACAD"/>
    <property type="match status" value="1"/>
</dbReference>
<dbReference type="Gene3D" id="1.20.140.10">
    <property type="entry name" value="Butyryl-CoA Dehydrogenase, subunit A, domain 3"/>
    <property type="match status" value="1"/>
</dbReference>
<dbReference type="InterPro" id="IPR006091">
    <property type="entry name" value="Acyl-CoA_Oxase/DH_mid-dom"/>
</dbReference>
<dbReference type="FunFam" id="1.20.140.10:FF:000012">
    <property type="entry name" value="Acyl-CoA dehydrogenase fadE12"/>
    <property type="match status" value="1"/>
</dbReference>
<proteinExistence type="inferred from homology"/>
<evidence type="ECO:0008006" key="12">
    <source>
        <dbReference type="Google" id="ProtNLM"/>
    </source>
</evidence>
<dbReference type="Pfam" id="PF02515">
    <property type="entry name" value="CoA_transf_3"/>
    <property type="match status" value="1"/>
</dbReference>
<feature type="region of interest" description="Disordered" evidence="6">
    <location>
        <begin position="245"/>
        <end position="397"/>
    </location>
</feature>
<evidence type="ECO:0000259" key="8">
    <source>
        <dbReference type="Pfam" id="PF02770"/>
    </source>
</evidence>
<dbReference type="InterPro" id="IPR050483">
    <property type="entry name" value="CoA-transferase_III_domain"/>
</dbReference>
<evidence type="ECO:0000313" key="10">
    <source>
        <dbReference type="EMBL" id="TMI84162.1"/>
    </source>
</evidence>
<evidence type="ECO:0000256" key="6">
    <source>
        <dbReference type="SAM" id="MobiDB-lite"/>
    </source>
</evidence>
<feature type="compositionally biased region" description="Low complexity" evidence="6">
    <location>
        <begin position="330"/>
        <end position="341"/>
    </location>
</feature>
<dbReference type="SUPFAM" id="SSF47203">
    <property type="entry name" value="Acyl-CoA dehydrogenase C-terminal domain-like"/>
    <property type="match status" value="1"/>
</dbReference>
<dbReference type="InterPro" id="IPR036250">
    <property type="entry name" value="AcylCo_DH-like_C"/>
</dbReference>
<evidence type="ECO:0000259" key="9">
    <source>
        <dbReference type="Pfam" id="PF02771"/>
    </source>
</evidence>
<evidence type="ECO:0000256" key="1">
    <source>
        <dbReference type="ARBA" id="ARBA00001974"/>
    </source>
</evidence>
<dbReference type="Gene3D" id="3.40.50.10540">
    <property type="entry name" value="Crotonobetainyl-coa:carnitine coa-transferase, domain 1"/>
    <property type="match status" value="1"/>
</dbReference>
<dbReference type="GO" id="GO:0050660">
    <property type="term" value="F:flavin adenine dinucleotide binding"/>
    <property type="evidence" value="ECO:0007669"/>
    <property type="project" value="InterPro"/>
</dbReference>
<dbReference type="InterPro" id="IPR023606">
    <property type="entry name" value="CoA-Trfase_III_dom_1_sf"/>
</dbReference>
<feature type="domain" description="Acyl-CoA dehydrogenase/oxidase C-terminal" evidence="7">
    <location>
        <begin position="637"/>
        <end position="765"/>
    </location>
</feature>
<dbReference type="EMBL" id="VBAO01000044">
    <property type="protein sequence ID" value="TMI84162.1"/>
    <property type="molecule type" value="Genomic_DNA"/>
</dbReference>
<dbReference type="GO" id="GO:0008410">
    <property type="term" value="F:CoA-transferase activity"/>
    <property type="evidence" value="ECO:0007669"/>
    <property type="project" value="TreeGrafter"/>
</dbReference>
<reference evidence="10 11" key="1">
    <citation type="journal article" date="2019" name="Nat. Microbiol.">
        <title>Mediterranean grassland soil C-N compound turnover is dependent on rainfall and depth, and is mediated by genomically divergent microorganisms.</title>
        <authorList>
            <person name="Diamond S."/>
            <person name="Andeer P.F."/>
            <person name="Li Z."/>
            <person name="Crits-Christoph A."/>
            <person name="Burstein D."/>
            <person name="Anantharaman K."/>
            <person name="Lane K.R."/>
            <person name="Thomas B.C."/>
            <person name="Pan C."/>
            <person name="Northen T.R."/>
            <person name="Banfield J.F."/>
        </authorList>
    </citation>
    <scope>NUCLEOTIDE SEQUENCE [LARGE SCALE GENOMIC DNA]</scope>
    <source>
        <strain evidence="10">NP_7</strain>
    </source>
</reference>
<dbReference type="GO" id="GO:0016627">
    <property type="term" value="F:oxidoreductase activity, acting on the CH-CH group of donors"/>
    <property type="evidence" value="ECO:0007669"/>
    <property type="project" value="InterPro"/>
</dbReference>
<feature type="compositionally biased region" description="Gly residues" evidence="6">
    <location>
        <begin position="363"/>
        <end position="380"/>
    </location>
</feature>
<feature type="domain" description="Acyl-CoA dehydrogenase/oxidase N-terminal" evidence="9">
    <location>
        <begin position="410"/>
        <end position="520"/>
    </location>
</feature>
<dbReference type="Gene3D" id="1.10.540.10">
    <property type="entry name" value="Acyl-CoA dehydrogenase/oxidase, N-terminal domain"/>
    <property type="match status" value="1"/>
</dbReference>
<feature type="compositionally biased region" description="Low complexity" evidence="6">
    <location>
        <begin position="257"/>
        <end position="267"/>
    </location>
</feature>
<organism evidence="10 11">
    <name type="scientific">Candidatus Segetimicrobium genomatis</name>
    <dbReference type="NCBI Taxonomy" id="2569760"/>
    <lineage>
        <taxon>Bacteria</taxon>
        <taxon>Bacillati</taxon>
        <taxon>Candidatus Sysuimicrobiota</taxon>
        <taxon>Candidatus Sysuimicrobiia</taxon>
        <taxon>Candidatus Sysuimicrobiales</taxon>
        <taxon>Candidatus Segetimicrobiaceae</taxon>
        <taxon>Candidatus Segetimicrobium</taxon>
    </lineage>
</organism>
<dbReference type="InterPro" id="IPR003673">
    <property type="entry name" value="CoA-Trfase_fam_III"/>
</dbReference>
<evidence type="ECO:0000313" key="11">
    <source>
        <dbReference type="Proteomes" id="UP000320048"/>
    </source>
</evidence>
<name>A0A537JLK7_9BACT</name>
<evidence type="ECO:0000256" key="5">
    <source>
        <dbReference type="ARBA" id="ARBA00022827"/>
    </source>
</evidence>
<dbReference type="SUPFAM" id="SSF89796">
    <property type="entry name" value="CoA-transferase family III (CaiB/BaiF)"/>
    <property type="match status" value="1"/>
</dbReference>
<evidence type="ECO:0000256" key="3">
    <source>
        <dbReference type="ARBA" id="ARBA00022630"/>
    </source>
</evidence>
<dbReference type="Pfam" id="PF00441">
    <property type="entry name" value="Acyl-CoA_dh_1"/>
    <property type="match status" value="1"/>
</dbReference>
<protein>
    <recommendedName>
        <fullName evidence="12">Acyl-CoA dehydrogenase</fullName>
    </recommendedName>
</protein>
<dbReference type="Pfam" id="PF02770">
    <property type="entry name" value="Acyl-CoA_dh_M"/>
    <property type="match status" value="1"/>
</dbReference>
<feature type="compositionally biased region" description="Low complexity" evidence="6">
    <location>
        <begin position="353"/>
        <end position="362"/>
    </location>
</feature>
<evidence type="ECO:0000259" key="7">
    <source>
        <dbReference type="Pfam" id="PF00441"/>
    </source>
</evidence>